<dbReference type="InterPro" id="IPR058548">
    <property type="entry name" value="MlaB-like_STAS"/>
</dbReference>
<dbReference type="PROSITE" id="PS50801">
    <property type="entry name" value="STAS"/>
    <property type="match status" value="1"/>
</dbReference>
<accession>A0ABV6VIA2</accession>
<dbReference type="SUPFAM" id="SSF52091">
    <property type="entry name" value="SpoIIaa-like"/>
    <property type="match status" value="1"/>
</dbReference>
<dbReference type="PANTHER" id="PTHR33495">
    <property type="entry name" value="ANTI-SIGMA FACTOR ANTAGONIST TM_1081-RELATED-RELATED"/>
    <property type="match status" value="1"/>
</dbReference>
<organism evidence="1 2">
    <name type="scientific">Streptacidiphilus alkalitolerans</name>
    <dbReference type="NCBI Taxonomy" id="3342712"/>
    <lineage>
        <taxon>Bacteria</taxon>
        <taxon>Bacillati</taxon>
        <taxon>Actinomycetota</taxon>
        <taxon>Actinomycetes</taxon>
        <taxon>Kitasatosporales</taxon>
        <taxon>Streptomycetaceae</taxon>
        <taxon>Streptacidiphilus</taxon>
    </lineage>
</organism>
<sequence length="108" mass="11802">MTDLPLLDIVVVDIDRTARVLLSGELDLSTGPRMRGAVAEILEDPLIERIVIDAGLLTFCDSTGLGILMAVHRLASEHGVALYLSEVSPRLQRLLRETGFSRRLSPPP</sequence>
<dbReference type="PANTHER" id="PTHR33495:SF2">
    <property type="entry name" value="ANTI-SIGMA FACTOR ANTAGONIST TM_1081-RELATED"/>
    <property type="match status" value="1"/>
</dbReference>
<dbReference type="Proteomes" id="UP001592582">
    <property type="component" value="Unassembled WGS sequence"/>
</dbReference>
<evidence type="ECO:0000313" key="1">
    <source>
        <dbReference type="EMBL" id="MFC1413353.1"/>
    </source>
</evidence>
<dbReference type="EMBL" id="JBHEZX010000016">
    <property type="protein sequence ID" value="MFC1413353.1"/>
    <property type="molecule type" value="Genomic_DNA"/>
</dbReference>
<dbReference type="Gene3D" id="3.30.750.24">
    <property type="entry name" value="STAS domain"/>
    <property type="match status" value="1"/>
</dbReference>
<comment type="caution">
    <text evidence="1">The sequence shown here is derived from an EMBL/GenBank/DDBJ whole genome shotgun (WGS) entry which is preliminary data.</text>
</comment>
<reference evidence="1 2" key="1">
    <citation type="submission" date="2024-09" db="EMBL/GenBank/DDBJ databases">
        <authorList>
            <person name="Lee S.D."/>
        </authorList>
    </citation>
    <scope>NUCLEOTIDE SEQUENCE [LARGE SCALE GENOMIC DNA]</scope>
    <source>
        <strain evidence="1 2">N1-1</strain>
    </source>
</reference>
<dbReference type="InterPro" id="IPR003658">
    <property type="entry name" value="Anti-sigma_ant"/>
</dbReference>
<dbReference type="NCBIfam" id="TIGR00377">
    <property type="entry name" value="ant_ant_sig"/>
    <property type="match status" value="1"/>
</dbReference>
<gene>
    <name evidence="1" type="ORF">ACEZDG_29215</name>
</gene>
<keyword evidence="2" id="KW-1185">Reference proteome</keyword>
<dbReference type="InterPro" id="IPR002645">
    <property type="entry name" value="STAS_dom"/>
</dbReference>
<dbReference type="InterPro" id="IPR036513">
    <property type="entry name" value="STAS_dom_sf"/>
</dbReference>
<name>A0ABV6VIA2_9ACTN</name>
<evidence type="ECO:0000313" key="2">
    <source>
        <dbReference type="Proteomes" id="UP001592582"/>
    </source>
</evidence>
<dbReference type="Pfam" id="PF13466">
    <property type="entry name" value="STAS_2"/>
    <property type="match status" value="1"/>
</dbReference>
<proteinExistence type="predicted"/>
<protein>
    <submittedName>
        <fullName evidence="1">STAS domain-containing protein</fullName>
    </submittedName>
</protein>
<dbReference type="CDD" id="cd07043">
    <property type="entry name" value="STAS_anti-anti-sigma_factors"/>
    <property type="match status" value="1"/>
</dbReference>